<protein>
    <recommendedName>
        <fullName evidence="4">Alpha/beta hydrolase</fullName>
    </recommendedName>
</protein>
<gene>
    <name evidence="2" type="ORF">SAMN06265795_103204</name>
</gene>
<organism evidence="2 3">
    <name type="scientific">Noviherbaspirillum humi</name>
    <dbReference type="NCBI Taxonomy" id="1688639"/>
    <lineage>
        <taxon>Bacteria</taxon>
        <taxon>Pseudomonadati</taxon>
        <taxon>Pseudomonadota</taxon>
        <taxon>Betaproteobacteria</taxon>
        <taxon>Burkholderiales</taxon>
        <taxon>Oxalobacteraceae</taxon>
        <taxon>Noviherbaspirillum</taxon>
    </lineage>
</organism>
<evidence type="ECO:0000256" key="1">
    <source>
        <dbReference type="SAM" id="SignalP"/>
    </source>
</evidence>
<dbReference type="SUPFAM" id="SSF53474">
    <property type="entry name" value="alpha/beta-Hydrolases"/>
    <property type="match status" value="1"/>
</dbReference>
<evidence type="ECO:0008006" key="4">
    <source>
        <dbReference type="Google" id="ProtNLM"/>
    </source>
</evidence>
<reference evidence="2 3" key="1">
    <citation type="submission" date="2017-06" db="EMBL/GenBank/DDBJ databases">
        <authorList>
            <person name="Kim H.J."/>
            <person name="Triplett B.A."/>
        </authorList>
    </citation>
    <scope>NUCLEOTIDE SEQUENCE [LARGE SCALE GENOMIC DNA]</scope>
    <source>
        <strain evidence="2 3">U15</strain>
    </source>
</reference>
<proteinExistence type="predicted"/>
<dbReference type="EMBL" id="FZOT01000003">
    <property type="protein sequence ID" value="SNS52391.1"/>
    <property type="molecule type" value="Genomic_DNA"/>
</dbReference>
<name>A0A239F6L3_9BURK</name>
<evidence type="ECO:0000313" key="3">
    <source>
        <dbReference type="Proteomes" id="UP000198284"/>
    </source>
</evidence>
<feature type="chain" id="PRO_5012760218" description="Alpha/beta hydrolase" evidence="1">
    <location>
        <begin position="26"/>
        <end position="441"/>
    </location>
</feature>
<keyword evidence="1" id="KW-0732">Signal</keyword>
<evidence type="ECO:0000313" key="2">
    <source>
        <dbReference type="EMBL" id="SNS52391.1"/>
    </source>
</evidence>
<dbReference type="InterPro" id="IPR029058">
    <property type="entry name" value="AB_hydrolase_fold"/>
</dbReference>
<sequence length="441" mass="47989">MSKKKNFAPALLAAFAMLAALPASAQTDAACPGSLKDVASCYVGADANGAQYWIAIPRDWNKTLVMHAHGGPRLSPIARDSSLEDLERFAVTVRQGFAWAGSSYRRPGYGVRMAAEDTENLRRIFIAAFGQPRRTLLHGQSWGGNVAAKGIELYGGSGNSAGRPAYDGVVLTSGMVAGGTRNYLHRADLRAVYQYYCRNHPRPDEPQYPLWIGLPAESRMSGKELEARVDECTGIKSPPEKRSAEQKRRLANILAVIPVPERTLVSHLNWATFLFRDLTQRVLAGGNPFDNRHVVYRGSDDDAALNKDVVRFDADPKAVARLAEDSDMSGRLPVPAISLHAIDDPTALVEYEAQYRSVVDAAGKGDSLVQVFTREREHSKLSDAEYAAVFGAMMRWIDQGDKPSAEQIAAGCRQASERFGGGCHVDAGYAPAPLFSKVAPR</sequence>
<dbReference type="AlphaFoldDB" id="A0A239F6L3"/>
<keyword evidence="3" id="KW-1185">Reference proteome</keyword>
<feature type="signal peptide" evidence="1">
    <location>
        <begin position="1"/>
        <end position="25"/>
    </location>
</feature>
<dbReference type="OrthoDB" id="7197847at2"/>
<dbReference type="RefSeq" id="WP_089398701.1">
    <property type="nucleotide sequence ID" value="NZ_FZOT01000003.1"/>
</dbReference>
<accession>A0A239F6L3</accession>
<dbReference type="Proteomes" id="UP000198284">
    <property type="component" value="Unassembled WGS sequence"/>
</dbReference>